<gene>
    <name evidence="2" type="ORF">HUW51_22075</name>
</gene>
<name>A0A7G7GDN9_9BACT</name>
<reference evidence="2 3" key="1">
    <citation type="journal article" date="2018" name="Int. J. Syst. Evol. Microbiol.">
        <title>Adhaeribacter swui sp. nov., isolated from wet mud.</title>
        <authorList>
            <person name="Kim D.U."/>
            <person name="Kim K.W."/>
            <person name="Kang M.S."/>
            <person name="Kim J.Y."/>
            <person name="Jang J.H."/>
            <person name="Kim M.K."/>
        </authorList>
    </citation>
    <scope>NUCLEOTIDE SEQUENCE [LARGE SCALE GENOMIC DNA]</scope>
    <source>
        <strain evidence="2 3">KCTC 52873</strain>
    </source>
</reference>
<dbReference type="KEGG" id="aswu:HUW51_22075"/>
<evidence type="ECO:0000313" key="2">
    <source>
        <dbReference type="EMBL" id="QNF35273.1"/>
    </source>
</evidence>
<evidence type="ECO:0008006" key="4">
    <source>
        <dbReference type="Google" id="ProtNLM"/>
    </source>
</evidence>
<keyword evidence="1" id="KW-0732">Signal</keyword>
<dbReference type="AlphaFoldDB" id="A0A7G7GDN9"/>
<dbReference type="EMBL" id="CP055156">
    <property type="protein sequence ID" value="QNF35273.1"/>
    <property type="molecule type" value="Genomic_DNA"/>
</dbReference>
<accession>A0A7G7GDN9</accession>
<dbReference type="Gene3D" id="2.40.160.20">
    <property type="match status" value="1"/>
</dbReference>
<sequence length="178" mass="19602">MKKISVLLFCLVALFTFSQAQAQTPVKNKYLNAGIGLAAYTAGGVPIGASLEVDYKNNISIGGFVDYARYGYKAAGYRWNYNFLYFGARGSYHLGELMKDLDINDSKFDPYVGASLGVRTAWYSDNDEYDNDFNSPYNSGLFLGIHVGSRYMFSEKLGGFAEVGYGVSALRLGITAKF</sequence>
<dbReference type="RefSeq" id="WP_185271764.1">
    <property type="nucleotide sequence ID" value="NZ_CP055156.1"/>
</dbReference>
<protein>
    <recommendedName>
        <fullName evidence="4">Outer membrane beta-barrel protein</fullName>
    </recommendedName>
</protein>
<dbReference type="Proteomes" id="UP000515237">
    <property type="component" value="Chromosome"/>
</dbReference>
<dbReference type="InterPro" id="IPR011250">
    <property type="entry name" value="OMP/PagP_B-barrel"/>
</dbReference>
<organism evidence="2 3">
    <name type="scientific">Adhaeribacter swui</name>
    <dbReference type="NCBI Taxonomy" id="2086471"/>
    <lineage>
        <taxon>Bacteria</taxon>
        <taxon>Pseudomonadati</taxon>
        <taxon>Bacteroidota</taxon>
        <taxon>Cytophagia</taxon>
        <taxon>Cytophagales</taxon>
        <taxon>Hymenobacteraceae</taxon>
        <taxon>Adhaeribacter</taxon>
    </lineage>
</organism>
<feature type="signal peptide" evidence="1">
    <location>
        <begin position="1"/>
        <end position="22"/>
    </location>
</feature>
<keyword evidence="3" id="KW-1185">Reference proteome</keyword>
<evidence type="ECO:0000313" key="3">
    <source>
        <dbReference type="Proteomes" id="UP000515237"/>
    </source>
</evidence>
<evidence type="ECO:0000256" key="1">
    <source>
        <dbReference type="SAM" id="SignalP"/>
    </source>
</evidence>
<dbReference type="SUPFAM" id="SSF56925">
    <property type="entry name" value="OMPA-like"/>
    <property type="match status" value="1"/>
</dbReference>
<proteinExistence type="predicted"/>
<feature type="chain" id="PRO_5029006925" description="Outer membrane beta-barrel protein" evidence="1">
    <location>
        <begin position="23"/>
        <end position="178"/>
    </location>
</feature>